<name>A0A8S1QEB8_9CILI</name>
<dbReference type="Proteomes" id="UP000692954">
    <property type="component" value="Unassembled WGS sequence"/>
</dbReference>
<sequence>MKQIIINFSELNDDAKQKYINFLAQSNISIEKQTIKKPTMPQQHRARLYSTNTDIANFKSNTPTKSKTYISTHHKTDHSIGTKFNDLHDSYPTIMSLISNQDLLSRPLKFNFNDLNLLIEEIYQRKFIDDTNQITKQQNVCNTPFADYVYNFLIYKFKHSKNQQIINFLSSVDLHSLKKKEIALFQSFLRYHRQEALTFYLFTRAVIQKELKLSFYHPLRKQSIDSELLQLNQKQVQQILQLLFNSQERYQDFKMYFNGNSISVSDFSSVALHIYEIQHQTHKQKPFQTQTKNVPPLKLTNITHNFDQFQMDSPLFAQSEVAIDQNQQQEKFCASTSQSQQNSNQKQKEIEVQFKFKKGNENLNLIQQSINQKLEIKLSSFIQDLLTDMGNLNYEQKFQSLEDLQNSIDGIMMTLLDAIYKFDKLLWFKRLNKQPDEVGLEYIENLQKMYRSLSKGKQAQNDELEQFCCLLMQTPDLAKLIESELPWLGG</sequence>
<gene>
    <name evidence="1" type="ORF">PSON_ATCC_30995.1.T1030159</name>
</gene>
<comment type="caution">
    <text evidence="1">The sequence shown here is derived from an EMBL/GenBank/DDBJ whole genome shotgun (WGS) entry which is preliminary data.</text>
</comment>
<proteinExistence type="predicted"/>
<keyword evidence="2" id="KW-1185">Reference proteome</keyword>
<dbReference type="OrthoDB" id="296222at2759"/>
<evidence type="ECO:0000313" key="2">
    <source>
        <dbReference type="Proteomes" id="UP000692954"/>
    </source>
</evidence>
<organism evidence="1 2">
    <name type="scientific">Paramecium sonneborni</name>
    <dbReference type="NCBI Taxonomy" id="65129"/>
    <lineage>
        <taxon>Eukaryota</taxon>
        <taxon>Sar</taxon>
        <taxon>Alveolata</taxon>
        <taxon>Ciliophora</taxon>
        <taxon>Intramacronucleata</taxon>
        <taxon>Oligohymenophorea</taxon>
        <taxon>Peniculida</taxon>
        <taxon>Parameciidae</taxon>
        <taxon>Paramecium</taxon>
    </lineage>
</organism>
<accession>A0A8S1QEB8</accession>
<protein>
    <submittedName>
        <fullName evidence="1">Uncharacterized protein</fullName>
    </submittedName>
</protein>
<dbReference type="AlphaFoldDB" id="A0A8S1QEB8"/>
<reference evidence="1" key="1">
    <citation type="submission" date="2021-01" db="EMBL/GenBank/DDBJ databases">
        <authorList>
            <consortium name="Genoscope - CEA"/>
            <person name="William W."/>
        </authorList>
    </citation>
    <scope>NUCLEOTIDE SEQUENCE</scope>
</reference>
<evidence type="ECO:0000313" key="1">
    <source>
        <dbReference type="EMBL" id="CAD8113514.1"/>
    </source>
</evidence>
<dbReference type="EMBL" id="CAJJDN010000103">
    <property type="protein sequence ID" value="CAD8113514.1"/>
    <property type="molecule type" value="Genomic_DNA"/>
</dbReference>